<protein>
    <submittedName>
        <fullName evidence="4">Sporulation related domain-containing protein</fullName>
    </submittedName>
</protein>
<dbReference type="EMBL" id="OZ026884">
    <property type="protein sequence ID" value="CAL1240361.1"/>
    <property type="molecule type" value="Genomic_DNA"/>
</dbReference>
<evidence type="ECO:0000256" key="1">
    <source>
        <dbReference type="SAM" id="MobiDB-lite"/>
    </source>
</evidence>
<name>A0ABM9NID1_9GAMM</name>
<evidence type="ECO:0000256" key="2">
    <source>
        <dbReference type="SAM" id="Phobius"/>
    </source>
</evidence>
<dbReference type="InterPro" id="IPR007730">
    <property type="entry name" value="SPOR-like_dom"/>
</dbReference>
<organism evidence="4 5">
    <name type="scientific">Candidatus Methylocalor cossyra</name>
    <dbReference type="NCBI Taxonomy" id="3108543"/>
    <lineage>
        <taxon>Bacteria</taxon>
        <taxon>Pseudomonadati</taxon>
        <taxon>Pseudomonadota</taxon>
        <taxon>Gammaproteobacteria</taxon>
        <taxon>Methylococcales</taxon>
        <taxon>Methylococcaceae</taxon>
        <taxon>Candidatus Methylocalor</taxon>
    </lineage>
</organism>
<dbReference type="SUPFAM" id="SSF110997">
    <property type="entry name" value="Sporulation related repeat"/>
    <property type="match status" value="1"/>
</dbReference>
<reference evidence="4 5" key="1">
    <citation type="submission" date="2024-04" db="EMBL/GenBank/DDBJ databases">
        <authorList>
            <person name="Cremers G."/>
        </authorList>
    </citation>
    <scope>NUCLEOTIDE SEQUENCE [LARGE SCALE GENOMIC DNA]</scope>
    <source>
        <strain evidence="4">MeCH1-AG</strain>
    </source>
</reference>
<keyword evidence="2" id="KW-0812">Transmembrane</keyword>
<keyword evidence="5" id="KW-1185">Reference proteome</keyword>
<dbReference type="Gene3D" id="3.30.70.1070">
    <property type="entry name" value="Sporulation related repeat"/>
    <property type="match status" value="1"/>
</dbReference>
<evidence type="ECO:0000313" key="4">
    <source>
        <dbReference type="EMBL" id="CAL1240361.1"/>
    </source>
</evidence>
<gene>
    <name evidence="4" type="ORF">MECH1_V1_1585</name>
</gene>
<dbReference type="Pfam" id="PF05036">
    <property type="entry name" value="SPOR"/>
    <property type="match status" value="1"/>
</dbReference>
<feature type="domain" description="SPOR" evidence="3">
    <location>
        <begin position="130"/>
        <end position="208"/>
    </location>
</feature>
<keyword evidence="2" id="KW-0472">Membrane</keyword>
<dbReference type="PANTHER" id="PTHR38687">
    <property type="entry name" value="CELL DIVISION PROTEIN DEDD-RELATED"/>
    <property type="match status" value="1"/>
</dbReference>
<dbReference type="PROSITE" id="PS51724">
    <property type="entry name" value="SPOR"/>
    <property type="match status" value="1"/>
</dbReference>
<sequence length="210" mass="23029">MARDYKHRIPAYRRTRRGSGLRHKTGLVALAAGLLAAGAYFLTGSQEDPPVSPSATVSVPPPPPRAEAAAPAKPNPPPSPSPKDTPQNDGKTAPIPEPRFTFYKILAEKEVIIPESEIKTLKREESLGKKPPAGTYLVQAGSYTSQQEAEKVKAQLARLKVKAKLEMIKLENTAWYRVKIGPYASLADADKVRQYLRSHQIDSVVQRTKP</sequence>
<feature type="compositionally biased region" description="Pro residues" evidence="1">
    <location>
        <begin position="73"/>
        <end position="83"/>
    </location>
</feature>
<feature type="region of interest" description="Disordered" evidence="1">
    <location>
        <begin position="45"/>
        <end position="96"/>
    </location>
</feature>
<dbReference type="InterPro" id="IPR036680">
    <property type="entry name" value="SPOR-like_sf"/>
</dbReference>
<dbReference type="RefSeq" id="WP_348759846.1">
    <property type="nucleotide sequence ID" value="NZ_OZ026884.1"/>
</dbReference>
<accession>A0ABM9NID1</accession>
<evidence type="ECO:0000259" key="3">
    <source>
        <dbReference type="PROSITE" id="PS51724"/>
    </source>
</evidence>
<dbReference type="Proteomes" id="UP001497493">
    <property type="component" value="Chromosome"/>
</dbReference>
<proteinExistence type="predicted"/>
<keyword evidence="2" id="KW-1133">Transmembrane helix</keyword>
<evidence type="ECO:0000313" key="5">
    <source>
        <dbReference type="Proteomes" id="UP001497493"/>
    </source>
</evidence>
<feature type="transmembrane region" description="Helical" evidence="2">
    <location>
        <begin position="21"/>
        <end position="42"/>
    </location>
</feature>
<dbReference type="InterPro" id="IPR052521">
    <property type="entry name" value="Cell_div_SPOR-domain"/>
</dbReference>